<evidence type="ECO:0000313" key="3">
    <source>
        <dbReference type="Proteomes" id="UP001382904"/>
    </source>
</evidence>
<comment type="caution">
    <text evidence="2">The sequence shown here is derived from an EMBL/GenBank/DDBJ whole genome shotgun (WGS) entry which is preliminary data.</text>
</comment>
<evidence type="ECO:0000313" key="2">
    <source>
        <dbReference type="EMBL" id="MEJ8644975.1"/>
    </source>
</evidence>
<feature type="region of interest" description="Disordered" evidence="1">
    <location>
        <begin position="490"/>
        <end position="512"/>
    </location>
</feature>
<feature type="region of interest" description="Disordered" evidence="1">
    <location>
        <begin position="1"/>
        <end position="40"/>
    </location>
</feature>
<gene>
    <name evidence="2" type="ORF">WKI68_34530</name>
</gene>
<keyword evidence="2" id="KW-0418">Kinase</keyword>
<name>A0ABU8UBF5_9ACTN</name>
<keyword evidence="3" id="KW-1185">Reference proteome</keyword>
<dbReference type="GO" id="GO:0016301">
    <property type="term" value="F:kinase activity"/>
    <property type="evidence" value="ECO:0007669"/>
    <property type="project" value="UniProtKB-KW"/>
</dbReference>
<accession>A0ABU8UBF5</accession>
<dbReference type="Proteomes" id="UP001382904">
    <property type="component" value="Unassembled WGS sequence"/>
</dbReference>
<keyword evidence="2" id="KW-0808">Transferase</keyword>
<dbReference type="InterPro" id="IPR029058">
    <property type="entry name" value="AB_hydrolase_fold"/>
</dbReference>
<dbReference type="SUPFAM" id="SSF53474">
    <property type="entry name" value="alpha/beta-Hydrolases"/>
    <property type="match status" value="1"/>
</dbReference>
<feature type="compositionally biased region" description="Low complexity" evidence="1">
    <location>
        <begin position="25"/>
        <end position="35"/>
    </location>
</feature>
<evidence type="ECO:0000256" key="1">
    <source>
        <dbReference type="SAM" id="MobiDB-lite"/>
    </source>
</evidence>
<feature type="compositionally biased region" description="Gly residues" evidence="1">
    <location>
        <begin position="1"/>
        <end position="24"/>
    </location>
</feature>
<organism evidence="2 3">
    <name type="scientific">Streptomyces caledonius</name>
    <dbReference type="NCBI Taxonomy" id="3134107"/>
    <lineage>
        <taxon>Bacteria</taxon>
        <taxon>Bacillati</taxon>
        <taxon>Actinomycetota</taxon>
        <taxon>Actinomycetes</taxon>
        <taxon>Kitasatosporales</taxon>
        <taxon>Streptomycetaceae</taxon>
        <taxon>Streptomyces</taxon>
    </lineage>
</organism>
<dbReference type="EMBL" id="JBBKAM010000002">
    <property type="protein sequence ID" value="MEJ8644975.1"/>
    <property type="molecule type" value="Genomic_DNA"/>
</dbReference>
<sequence>MADIGGGFGSGAGSGDGNGGGSGARTGISAETGTETGTGTGAGLRAGIGLGAGLRTGFGAGIGAGPYAELTFDSQGDVDRATQGTVARMEATDLLVFAHGWNSDRSTATRLYDRFFAPFAGLVGSGVRLGYVGVVWPAMRFSDEPIPDFDPPGALADPGFGTALDPLTRQALGHFWPGRRAELDRLAELLEERPESEAAFVEFGALVRELAGVDAVPTAAAPAVPAIFADDVLEVCRVLARALVEAGAPAAGHDEPGLAVGGGLRGLWGGAKELLRQATYYKMKKRAGLVGERGLGPVLAELAAARPALRFHLIGHSFGARVVSFSLRAAPVGARYLKSVTLLQGAFSHYAFADRLPHDKGRGGALRGLQHRVDGPVVACHSPHDSALRVFYPLASRMAGDSAGLLGLDERWGAIGHDGVQAVPGAPRLSLDAALREGVPAAGCVSVDAGSVVRRGGAPSGRTATSATRNWPGSWWPRGAWGADFRPCATRTPRPPPHAPASGRACWAHRRR</sequence>
<reference evidence="2 3" key="1">
    <citation type="submission" date="2024-03" db="EMBL/GenBank/DDBJ databases">
        <title>Novel Streptomyces species of biotechnological and ecological value are a feature of Machair soil.</title>
        <authorList>
            <person name="Prole J.R."/>
            <person name="Goodfellow M."/>
            <person name="Allenby N."/>
            <person name="Ward A.C."/>
        </authorList>
    </citation>
    <scope>NUCLEOTIDE SEQUENCE [LARGE SCALE GENOMIC DNA]</scope>
    <source>
        <strain evidence="2 3">MS1.HAVA.3</strain>
    </source>
</reference>
<proteinExistence type="predicted"/>
<protein>
    <submittedName>
        <fullName evidence="2">Serine-threonine protein kinase</fullName>
    </submittedName>
</protein>